<dbReference type="InterPro" id="IPR029063">
    <property type="entry name" value="SAM-dependent_MTases_sf"/>
</dbReference>
<organism evidence="1 2">
    <name type="scientific">Pseudoalteromonas spongiae</name>
    <dbReference type="NCBI Taxonomy" id="298657"/>
    <lineage>
        <taxon>Bacteria</taxon>
        <taxon>Pseudomonadati</taxon>
        <taxon>Pseudomonadota</taxon>
        <taxon>Gammaproteobacteria</taxon>
        <taxon>Alteromonadales</taxon>
        <taxon>Pseudoalteromonadaceae</taxon>
        <taxon>Pseudoalteromonas</taxon>
    </lineage>
</organism>
<dbReference type="Pfam" id="PF12847">
    <property type="entry name" value="Methyltransf_18"/>
    <property type="match status" value="1"/>
</dbReference>
<dbReference type="RefSeq" id="WP_336436981.1">
    <property type="nucleotide sequence ID" value="NZ_JBAWKS010000002.1"/>
</dbReference>
<evidence type="ECO:0000313" key="2">
    <source>
        <dbReference type="Proteomes" id="UP001382455"/>
    </source>
</evidence>
<dbReference type="Proteomes" id="UP001382455">
    <property type="component" value="Unassembled WGS sequence"/>
</dbReference>
<comment type="caution">
    <text evidence="1">The sequence shown here is derived from an EMBL/GenBank/DDBJ whole genome shotgun (WGS) entry which is preliminary data.</text>
</comment>
<dbReference type="InterPro" id="IPR016876">
    <property type="entry name" value="UCP028234"/>
</dbReference>
<dbReference type="EMBL" id="JBAWKS010000002">
    <property type="protein sequence ID" value="MEI4552151.1"/>
    <property type="molecule type" value="Genomic_DNA"/>
</dbReference>
<dbReference type="PIRSF" id="PIRSF028234">
    <property type="entry name" value="UCP028234"/>
    <property type="match status" value="1"/>
</dbReference>
<name>A0ABU8EYV0_9GAMM</name>
<gene>
    <name evidence="1" type="ORF">WAE96_20905</name>
</gene>
<dbReference type="PANTHER" id="PTHR38451">
    <property type="entry name" value="TRNA (ADENINE(22)-N(1))-METHYLTRANSFERASE"/>
    <property type="match status" value="1"/>
</dbReference>
<reference evidence="1 2" key="1">
    <citation type="submission" date="2023-12" db="EMBL/GenBank/DDBJ databases">
        <title>Friends and Foes: Symbiotic and Algicidal bacterial influence on Karenia brevis blooms.</title>
        <authorList>
            <person name="Fei C."/>
            <person name="Mohamed A.R."/>
            <person name="Booker A."/>
            <person name="Arshad M."/>
            <person name="Klass S."/>
            <person name="Ahn S."/>
            <person name="Gilbert P.M."/>
            <person name="Heil C.A."/>
            <person name="Martinez J.M."/>
            <person name="Amin S.A."/>
        </authorList>
    </citation>
    <scope>NUCLEOTIDE SEQUENCE [LARGE SCALE GENOMIC DNA]</scope>
    <source>
        <strain evidence="1 2">CE15</strain>
    </source>
</reference>
<proteinExistence type="predicted"/>
<dbReference type="PANTHER" id="PTHR38451:SF1">
    <property type="entry name" value="TRNA (ADENINE(22)-N(1))-METHYLTRANSFERASE"/>
    <property type="match status" value="1"/>
</dbReference>
<accession>A0ABU8EYV0</accession>
<sequence length="228" mass="26121">MPLSYRLQSIVNTIKNPYHHIWDTCCDHGYLGMSLLSTYPSSTIHFVDISAHIMKGVENGLSTQDDCQQLPYKNWRCHTMSVNDLPLDQYQGRHLIIIAGVGGDLAAEFIQQLTARFGDLALEFIICPVHHTFTLRQQLIALNYTLIDESLISENKRFYEIIHVTRNKRQGVAISPIGDKLWHRAEQCEKAQYLTRLITHYQNVSRSNRDALVALHAYQALANKLKCN</sequence>
<keyword evidence="2" id="KW-1185">Reference proteome</keyword>
<protein>
    <submittedName>
        <fullName evidence="1">tRNA (Adenine(22)-N(1))-methyltransferase TrmK</fullName>
    </submittedName>
</protein>
<evidence type="ECO:0000313" key="1">
    <source>
        <dbReference type="EMBL" id="MEI4552151.1"/>
    </source>
</evidence>
<dbReference type="Gene3D" id="3.40.50.150">
    <property type="entry name" value="Vaccinia Virus protein VP39"/>
    <property type="match status" value="1"/>
</dbReference>
<dbReference type="SUPFAM" id="SSF53335">
    <property type="entry name" value="S-adenosyl-L-methionine-dependent methyltransferases"/>
    <property type="match status" value="1"/>
</dbReference>